<dbReference type="PANTHER" id="PTHR10291">
    <property type="entry name" value="DEHYDRODOLICHYL DIPHOSPHATE SYNTHASE FAMILY MEMBER"/>
    <property type="match status" value="1"/>
</dbReference>
<feature type="binding site" evidence="2">
    <location>
        <position position="189"/>
    </location>
    <ligand>
        <name>substrate</name>
    </ligand>
</feature>
<dbReference type="Proteomes" id="UP001479606">
    <property type="component" value="Unassembled WGS sequence"/>
</dbReference>
<comment type="cofactor">
    <cofactor evidence="2">
        <name>Mg(2+)</name>
        <dbReference type="ChEBI" id="CHEBI:18420"/>
    </cofactor>
    <text evidence="2">Binds 2 magnesium ions per subunit.</text>
</comment>
<keyword evidence="2" id="KW-0479">Metal-binding</keyword>
<dbReference type="InterPro" id="IPR036424">
    <property type="entry name" value="UPP_synth-like_sf"/>
</dbReference>
<protein>
    <recommendedName>
        <fullName evidence="2">Isoprenyl transferase</fullName>
        <ecNumber evidence="2">2.5.1.-</ecNumber>
    </recommendedName>
</protein>
<feature type="binding site" evidence="2">
    <location>
        <begin position="22"/>
        <end position="25"/>
    </location>
    <ligand>
        <name>substrate</name>
    </ligand>
</feature>
<dbReference type="InterPro" id="IPR001441">
    <property type="entry name" value="UPP_synth-like"/>
</dbReference>
<dbReference type="NCBIfam" id="TIGR00055">
    <property type="entry name" value="uppS"/>
    <property type="match status" value="1"/>
</dbReference>
<organism evidence="3 4">
    <name type="scientific">Hymenobacter segetis</name>
    <dbReference type="NCBI Taxonomy" id="2025509"/>
    <lineage>
        <taxon>Bacteria</taxon>
        <taxon>Pseudomonadati</taxon>
        <taxon>Bacteroidota</taxon>
        <taxon>Cytophagia</taxon>
        <taxon>Cytophagales</taxon>
        <taxon>Hymenobacteraceae</taxon>
        <taxon>Hymenobacter</taxon>
    </lineage>
</organism>
<evidence type="ECO:0000256" key="1">
    <source>
        <dbReference type="ARBA" id="ARBA00022679"/>
    </source>
</evidence>
<keyword evidence="1 2" id="KW-0808">Transferase</keyword>
<keyword evidence="2" id="KW-0460">Magnesium</keyword>
<dbReference type="Gene3D" id="3.40.1180.10">
    <property type="entry name" value="Decaprenyl diphosphate synthase-like"/>
    <property type="match status" value="1"/>
</dbReference>
<feature type="binding site" evidence="2">
    <location>
        <position position="72"/>
    </location>
    <ligand>
        <name>substrate</name>
    </ligand>
</feature>
<dbReference type="HAMAP" id="MF_01139">
    <property type="entry name" value="ISPT"/>
    <property type="match status" value="1"/>
</dbReference>
<dbReference type="SUPFAM" id="SSF64005">
    <property type="entry name" value="Undecaprenyl diphosphate synthase"/>
    <property type="match status" value="1"/>
</dbReference>
<dbReference type="NCBIfam" id="NF011405">
    <property type="entry name" value="PRK14830.1"/>
    <property type="match status" value="1"/>
</dbReference>
<evidence type="ECO:0000256" key="2">
    <source>
        <dbReference type="HAMAP-Rule" id="MF_01139"/>
    </source>
</evidence>
<comment type="function">
    <text evidence="2">Catalyzes the condensation of isopentenyl diphosphate (IPP) with allylic pyrophosphates generating different type of terpenoids.</text>
</comment>
<feature type="binding site" evidence="2">
    <location>
        <position position="34"/>
    </location>
    <ligand>
        <name>substrate</name>
    </ligand>
</feature>
<evidence type="ECO:0000313" key="4">
    <source>
        <dbReference type="Proteomes" id="UP001479606"/>
    </source>
</evidence>
<comment type="similarity">
    <text evidence="2">Belongs to the UPP synthase family.</text>
</comment>
<proteinExistence type="inferred from homology"/>
<dbReference type="RefSeq" id="WP_342297080.1">
    <property type="nucleotide sequence ID" value="NZ_JBCEVZ010000013.1"/>
</dbReference>
<dbReference type="InterPro" id="IPR018520">
    <property type="entry name" value="UPP_synth-like_CS"/>
</dbReference>
<feature type="binding site" evidence="2">
    <location>
        <position position="70"/>
    </location>
    <ligand>
        <name>substrate</name>
    </ligand>
</feature>
<name>A0ABU9LUN4_9BACT</name>
<dbReference type="EC" id="2.5.1.-" evidence="2"/>
<dbReference type="PANTHER" id="PTHR10291:SF0">
    <property type="entry name" value="DEHYDRODOLICHYL DIPHOSPHATE SYNTHASE 2"/>
    <property type="match status" value="1"/>
</dbReference>
<feature type="binding site" evidence="2">
    <location>
        <position position="26"/>
    </location>
    <ligand>
        <name>substrate</name>
    </ligand>
</feature>
<feature type="binding site" evidence="2">
    <location>
        <begin position="195"/>
        <end position="197"/>
    </location>
    <ligand>
        <name>substrate</name>
    </ligand>
</feature>
<feature type="binding site" evidence="2">
    <location>
        <begin position="66"/>
        <end position="68"/>
    </location>
    <ligand>
        <name>substrate</name>
    </ligand>
</feature>
<reference evidence="3 4" key="1">
    <citation type="journal article" date="2018" name="Arch. Microbiol.">
        <title>Hymenobacter segetis sp. nov., isolated from soil.</title>
        <authorList>
            <person name="Ten L.N."/>
            <person name="Lim S.J."/>
            <person name="Kim B.O."/>
            <person name="Kang I.K."/>
            <person name="Jung H.Y."/>
        </authorList>
    </citation>
    <scope>NUCLEOTIDE SEQUENCE [LARGE SCALE GENOMIC DNA]</scope>
    <source>
        <strain evidence="3 4">S7-3-11</strain>
    </source>
</reference>
<accession>A0ABU9LUN4</accession>
<dbReference type="CDD" id="cd00475">
    <property type="entry name" value="Cis_IPPS"/>
    <property type="match status" value="1"/>
</dbReference>
<feature type="active site" evidence="2">
    <location>
        <position position="21"/>
    </location>
</feature>
<keyword evidence="4" id="KW-1185">Reference proteome</keyword>
<feature type="binding site" evidence="2">
    <location>
        <position position="38"/>
    </location>
    <ligand>
        <name>substrate</name>
    </ligand>
</feature>
<evidence type="ECO:0000313" key="3">
    <source>
        <dbReference type="EMBL" id="MEL5994091.1"/>
    </source>
</evidence>
<feature type="active site" description="Proton acceptor" evidence="2">
    <location>
        <position position="69"/>
    </location>
</feature>
<comment type="subunit">
    <text evidence="2">Homodimer.</text>
</comment>
<feature type="binding site" evidence="2">
    <location>
        <position position="208"/>
    </location>
    <ligand>
        <name>Mg(2+)</name>
        <dbReference type="ChEBI" id="CHEBI:18420"/>
    </ligand>
</feature>
<dbReference type="Pfam" id="PF01255">
    <property type="entry name" value="Prenyltransf"/>
    <property type="match status" value="1"/>
</dbReference>
<comment type="caution">
    <text evidence="3">The sequence shown here is derived from an EMBL/GenBank/DDBJ whole genome shotgun (WGS) entry which is preliminary data.</text>
</comment>
<sequence length="248" mass="28058">MTGKAEIDTQNIPAHVAVIMDGNGRWAKQRGGLRVFGHQSAITAVRETVEEAAELGVRYLTLYAFSTENWNRPALEVMALMQLLVHTIRQETATLLKNSIRLEAIGDLATLPKNCQRELAEAMELTKEGTRMTLVLALSYSGRWDLTQAAKRMAADVATGQLQPSQITETTVASYLVTAKMPDPELLIRTSGEQRISNFLLWQLAYTELYITDLLWPDFRKEHFQEAIRAYQRRERRFGKTSEQVTVS</sequence>
<gene>
    <name evidence="3" type="ORF">AAFH49_07720</name>
</gene>
<feature type="binding site" evidence="2">
    <location>
        <position position="21"/>
    </location>
    <ligand>
        <name>Mg(2+)</name>
        <dbReference type="ChEBI" id="CHEBI:18420"/>
    </ligand>
</feature>
<dbReference type="EMBL" id="JBCEVZ010000013">
    <property type="protein sequence ID" value="MEL5994091.1"/>
    <property type="molecule type" value="Genomic_DNA"/>
</dbReference>
<dbReference type="GO" id="GO:0016740">
    <property type="term" value="F:transferase activity"/>
    <property type="evidence" value="ECO:0007669"/>
    <property type="project" value="UniProtKB-KW"/>
</dbReference>
<dbReference type="PROSITE" id="PS01066">
    <property type="entry name" value="UPP_SYNTHASE"/>
    <property type="match status" value="1"/>
</dbReference>